<comment type="caution">
    <text evidence="3">The sequence shown here is derived from an EMBL/GenBank/DDBJ whole genome shotgun (WGS) entry which is preliminary data.</text>
</comment>
<evidence type="ECO:0000313" key="3">
    <source>
        <dbReference type="EMBL" id="KAF0297937.1"/>
    </source>
</evidence>
<gene>
    <name evidence="3" type="ORF">FJT64_004702</name>
</gene>
<feature type="coiled-coil region" evidence="1">
    <location>
        <begin position="20"/>
        <end position="75"/>
    </location>
</feature>
<feature type="compositionally biased region" description="Basic and acidic residues" evidence="2">
    <location>
        <begin position="135"/>
        <end position="152"/>
    </location>
</feature>
<organism evidence="3 4">
    <name type="scientific">Amphibalanus amphitrite</name>
    <name type="common">Striped barnacle</name>
    <name type="synonym">Balanus amphitrite</name>
    <dbReference type="NCBI Taxonomy" id="1232801"/>
    <lineage>
        <taxon>Eukaryota</taxon>
        <taxon>Metazoa</taxon>
        <taxon>Ecdysozoa</taxon>
        <taxon>Arthropoda</taxon>
        <taxon>Crustacea</taxon>
        <taxon>Multicrustacea</taxon>
        <taxon>Cirripedia</taxon>
        <taxon>Thoracica</taxon>
        <taxon>Thoracicalcarea</taxon>
        <taxon>Balanomorpha</taxon>
        <taxon>Balanoidea</taxon>
        <taxon>Balanidae</taxon>
        <taxon>Amphibalaninae</taxon>
        <taxon>Amphibalanus</taxon>
    </lineage>
</organism>
<keyword evidence="4" id="KW-1185">Reference proteome</keyword>
<reference evidence="3 4" key="1">
    <citation type="submission" date="2019-07" db="EMBL/GenBank/DDBJ databases">
        <title>Draft genome assembly of a fouling barnacle, Amphibalanus amphitrite (Darwin, 1854): The first reference genome for Thecostraca.</title>
        <authorList>
            <person name="Kim W."/>
        </authorList>
    </citation>
    <scope>NUCLEOTIDE SEQUENCE [LARGE SCALE GENOMIC DNA]</scope>
    <source>
        <strain evidence="3">SNU_AA5</strain>
        <tissue evidence="3">Soma without cirri and trophi</tissue>
    </source>
</reference>
<sequence length="270" mass="29409">MDDMETRLTSLLSRELHEFKENISSQFEALERRIYDLEQHVEAKDNQMDEMAKQLQEAKEEVEALRGRAEDAELVSRLPCLVLSGAAMAPRRGAPLAASVPVPDPADAGAAGRDRAGPPPPPSASGNIDGAPGGERGRRDNGDSRKEEREDVNSLVVNTLNRCFPDLRIEQHVAHRFRAMTMGSSCSCLGGCCSPLRSKTCIRVGPQPLHPADLPPEGISQPFPNPSPQASRVFVGKRHVHGPRHCRSPFCAADQRLYGLRVPLQEGGGD</sequence>
<proteinExistence type="predicted"/>
<protein>
    <submittedName>
        <fullName evidence="3">Uncharacterized protein</fullName>
    </submittedName>
</protein>
<dbReference type="EMBL" id="VIIS01001458">
    <property type="protein sequence ID" value="KAF0297937.1"/>
    <property type="molecule type" value="Genomic_DNA"/>
</dbReference>
<evidence type="ECO:0000256" key="1">
    <source>
        <dbReference type="SAM" id="Coils"/>
    </source>
</evidence>
<keyword evidence="1" id="KW-0175">Coiled coil</keyword>
<dbReference type="AlphaFoldDB" id="A0A6A4VP52"/>
<feature type="compositionally biased region" description="Low complexity" evidence="2">
    <location>
        <begin position="97"/>
        <end position="111"/>
    </location>
</feature>
<evidence type="ECO:0000256" key="2">
    <source>
        <dbReference type="SAM" id="MobiDB-lite"/>
    </source>
</evidence>
<feature type="region of interest" description="Disordered" evidence="2">
    <location>
        <begin position="97"/>
        <end position="152"/>
    </location>
</feature>
<dbReference type="Proteomes" id="UP000440578">
    <property type="component" value="Unassembled WGS sequence"/>
</dbReference>
<evidence type="ECO:0000313" key="4">
    <source>
        <dbReference type="Proteomes" id="UP000440578"/>
    </source>
</evidence>
<name>A0A6A4VP52_AMPAM</name>
<accession>A0A6A4VP52</accession>